<dbReference type="GO" id="GO:0043248">
    <property type="term" value="P:proteasome assembly"/>
    <property type="evidence" value="ECO:0007669"/>
    <property type="project" value="InterPro"/>
</dbReference>
<dbReference type="EMBL" id="CAUYUE010000011">
    <property type="protein sequence ID" value="CAK0784863.1"/>
    <property type="molecule type" value="Genomic_DNA"/>
</dbReference>
<organism evidence="1 2">
    <name type="scientific">Coccomyxa viridis</name>
    <dbReference type="NCBI Taxonomy" id="1274662"/>
    <lineage>
        <taxon>Eukaryota</taxon>
        <taxon>Viridiplantae</taxon>
        <taxon>Chlorophyta</taxon>
        <taxon>core chlorophytes</taxon>
        <taxon>Trebouxiophyceae</taxon>
        <taxon>Trebouxiophyceae incertae sedis</taxon>
        <taxon>Coccomyxaceae</taxon>
        <taxon>Coccomyxa</taxon>
    </lineage>
</organism>
<sequence length="462" mass="48193">MQLLARSVPMARAALQAASPDLRKLGVEQIGRAMQAALEGDAELSRHSQDLANSLIEMLQDPDSGVASAAASALRAAASQSDGGDLLMGPEGRMLLQQVLQSSDAHVRMRGLHLLMSSAGQGQANLHALRTSGLLQPLRAELSNTADVLSCSVALELVEELSQGGPSTARAVSQALSAELTSLLAAPDVFLRCQAIRVSASVCAAAAAEQLLPNGAIMNGGPSHDHGMITEALLRSLKPLLDPTADVEVPASVEEAALVAVGSLGSSPAVASLFFVDEQRLPHDVVVIALGRAGSSDRRMAALHALARVAGVRNDREPPHMSEHAEGCFREAVFSASGSPAAALLGFLRQPFPEMHTAAFRFIEAFASRLWGAAECCREPQLIEQLGRLDLDLQVQPAALHALKALAATVSDALAAPQPAEGGPGAAVAALQGEAPRIQELVARSRHGRPRAEYRLDVATLP</sequence>
<dbReference type="InterPro" id="IPR019538">
    <property type="entry name" value="PSMD5"/>
</dbReference>
<dbReference type="Gene3D" id="1.25.10.10">
    <property type="entry name" value="Leucine-rich Repeat Variant"/>
    <property type="match status" value="1"/>
</dbReference>
<dbReference type="InterPro" id="IPR016024">
    <property type="entry name" value="ARM-type_fold"/>
</dbReference>
<gene>
    <name evidence="1" type="ORF">CVIRNUC_008068</name>
</gene>
<dbReference type="InterPro" id="IPR011989">
    <property type="entry name" value="ARM-like"/>
</dbReference>
<dbReference type="AlphaFoldDB" id="A0AAV1IBZ5"/>
<evidence type="ECO:0000313" key="2">
    <source>
        <dbReference type="Proteomes" id="UP001314263"/>
    </source>
</evidence>
<dbReference type="PANTHER" id="PTHR13554:SF10">
    <property type="entry name" value="26S PROTEASOME NON-ATPASE REGULATORY SUBUNIT 5"/>
    <property type="match status" value="1"/>
</dbReference>
<keyword evidence="2" id="KW-1185">Reference proteome</keyword>
<protein>
    <submittedName>
        <fullName evidence="1">Uncharacterized protein</fullName>
    </submittedName>
</protein>
<dbReference type="PANTHER" id="PTHR13554">
    <property type="entry name" value="26S PROTEASOME NON-ATPASE REGULATORY SUBUNIT 5-RELATED"/>
    <property type="match status" value="1"/>
</dbReference>
<dbReference type="SUPFAM" id="SSF48371">
    <property type="entry name" value="ARM repeat"/>
    <property type="match status" value="1"/>
</dbReference>
<comment type="caution">
    <text evidence="1">The sequence shown here is derived from an EMBL/GenBank/DDBJ whole genome shotgun (WGS) entry which is preliminary data.</text>
</comment>
<evidence type="ECO:0000313" key="1">
    <source>
        <dbReference type="EMBL" id="CAK0784863.1"/>
    </source>
</evidence>
<dbReference type="GO" id="GO:0005829">
    <property type="term" value="C:cytosol"/>
    <property type="evidence" value="ECO:0007669"/>
    <property type="project" value="TreeGrafter"/>
</dbReference>
<reference evidence="1 2" key="1">
    <citation type="submission" date="2023-10" db="EMBL/GenBank/DDBJ databases">
        <authorList>
            <person name="Maclean D."/>
            <person name="Macfadyen A."/>
        </authorList>
    </citation>
    <scope>NUCLEOTIDE SEQUENCE [LARGE SCALE GENOMIC DNA]</scope>
</reference>
<dbReference type="Proteomes" id="UP001314263">
    <property type="component" value="Unassembled WGS sequence"/>
</dbReference>
<name>A0AAV1IBZ5_9CHLO</name>
<dbReference type="Pfam" id="PF10508">
    <property type="entry name" value="Proteasom_PSMB"/>
    <property type="match status" value="1"/>
</dbReference>
<proteinExistence type="predicted"/>
<accession>A0AAV1IBZ5</accession>